<dbReference type="SUPFAM" id="SSF48452">
    <property type="entry name" value="TPR-like"/>
    <property type="match status" value="1"/>
</dbReference>
<keyword evidence="4" id="KW-1185">Reference proteome</keyword>
<comment type="caution">
    <text evidence="3">The sequence shown here is derived from an EMBL/GenBank/DDBJ whole genome shotgun (WGS) entry which is preliminary data.</text>
</comment>
<evidence type="ECO:0000313" key="3">
    <source>
        <dbReference type="EMBL" id="MCW1916924.1"/>
    </source>
</evidence>
<proteinExistence type="predicted"/>
<dbReference type="EMBL" id="JAPDDR010000021">
    <property type="protein sequence ID" value="MCW1916924.1"/>
    <property type="molecule type" value="Genomic_DNA"/>
</dbReference>
<feature type="chain" id="PRO_5046271042" description="Tetratricopeptide repeat protein" evidence="2">
    <location>
        <begin position="18"/>
        <end position="300"/>
    </location>
</feature>
<feature type="region of interest" description="Disordered" evidence="1">
    <location>
        <begin position="73"/>
        <end position="99"/>
    </location>
</feature>
<sequence>MKLPILTLLALAVFARADEFSDEFKRIRESKDHGSMVKLLEEGETKQADNANYYALAANYWWSFADQPNLSTKSAKAGEPSIRDPKTDKEVGSISTNGDLDPGLRQRALDLTTRGFEKFPERLDIGFGLAQVQFKMGKKKEAVATLGSILKVSKEKPGDLKWGNGEKLPAPAAEMVPESIHGYTVPLFEEGTEESTQLCKELAEATIAAYPEHPFCYNILAAIADTKGDQKEMLRLLKLAHEKAPEDALVLLNLAEAQRGAKLSKEAIASYKKVLALEADEELKDAAKEGIEALKSGEEE</sequence>
<organism evidence="3 4">
    <name type="scientific">Luteolibacter rhizosphaerae</name>
    <dbReference type="NCBI Taxonomy" id="2989719"/>
    <lineage>
        <taxon>Bacteria</taxon>
        <taxon>Pseudomonadati</taxon>
        <taxon>Verrucomicrobiota</taxon>
        <taxon>Verrucomicrobiia</taxon>
        <taxon>Verrucomicrobiales</taxon>
        <taxon>Verrucomicrobiaceae</taxon>
        <taxon>Luteolibacter</taxon>
    </lineage>
</organism>
<name>A0ABT3GAQ0_9BACT</name>
<feature type="signal peptide" evidence="2">
    <location>
        <begin position="1"/>
        <end position="17"/>
    </location>
</feature>
<gene>
    <name evidence="3" type="ORF">OJ996_25270</name>
</gene>
<evidence type="ECO:0000313" key="4">
    <source>
        <dbReference type="Proteomes" id="UP001165653"/>
    </source>
</evidence>
<dbReference type="InterPro" id="IPR011990">
    <property type="entry name" value="TPR-like_helical_dom_sf"/>
</dbReference>
<keyword evidence="2" id="KW-0732">Signal</keyword>
<evidence type="ECO:0000256" key="2">
    <source>
        <dbReference type="SAM" id="SignalP"/>
    </source>
</evidence>
<feature type="compositionally biased region" description="Basic and acidic residues" evidence="1">
    <location>
        <begin position="81"/>
        <end position="91"/>
    </location>
</feature>
<accession>A0ABT3GAQ0</accession>
<dbReference type="Gene3D" id="1.25.40.10">
    <property type="entry name" value="Tetratricopeptide repeat domain"/>
    <property type="match status" value="1"/>
</dbReference>
<dbReference type="RefSeq" id="WP_264516544.1">
    <property type="nucleotide sequence ID" value="NZ_JAPDDR010000021.1"/>
</dbReference>
<evidence type="ECO:0008006" key="5">
    <source>
        <dbReference type="Google" id="ProtNLM"/>
    </source>
</evidence>
<evidence type="ECO:0000256" key="1">
    <source>
        <dbReference type="SAM" id="MobiDB-lite"/>
    </source>
</evidence>
<dbReference type="InterPro" id="IPR019734">
    <property type="entry name" value="TPR_rpt"/>
</dbReference>
<dbReference type="Proteomes" id="UP001165653">
    <property type="component" value="Unassembled WGS sequence"/>
</dbReference>
<reference evidence="3" key="1">
    <citation type="submission" date="2022-10" db="EMBL/GenBank/DDBJ databases">
        <title>Luteolibacter sp. GHJ8, whole genome shotgun sequencing project.</title>
        <authorList>
            <person name="Zhao G."/>
            <person name="Shen L."/>
        </authorList>
    </citation>
    <scope>NUCLEOTIDE SEQUENCE</scope>
    <source>
        <strain evidence="3">GHJ8</strain>
    </source>
</reference>
<protein>
    <recommendedName>
        <fullName evidence="5">Tetratricopeptide repeat protein</fullName>
    </recommendedName>
</protein>
<dbReference type="SMART" id="SM00028">
    <property type="entry name" value="TPR"/>
    <property type="match status" value="3"/>
</dbReference>